<gene>
    <name evidence="8" type="ORF">DPMN_108162</name>
</gene>
<feature type="compositionally biased region" description="Polar residues" evidence="6">
    <location>
        <begin position="48"/>
        <end position="60"/>
    </location>
</feature>
<keyword evidence="3 7" id="KW-0812">Transmembrane</keyword>
<evidence type="ECO:0000256" key="4">
    <source>
        <dbReference type="ARBA" id="ARBA00022989"/>
    </source>
</evidence>
<comment type="subcellular location">
    <subcellularLocation>
        <location evidence="1">Membrane</location>
    </subcellularLocation>
</comment>
<reference evidence="8" key="1">
    <citation type="journal article" date="2019" name="bioRxiv">
        <title>The Genome of the Zebra Mussel, Dreissena polymorpha: A Resource for Invasive Species Research.</title>
        <authorList>
            <person name="McCartney M.A."/>
            <person name="Auch B."/>
            <person name="Kono T."/>
            <person name="Mallez S."/>
            <person name="Zhang Y."/>
            <person name="Obille A."/>
            <person name="Becker A."/>
            <person name="Abrahante J.E."/>
            <person name="Garbe J."/>
            <person name="Badalamenti J.P."/>
            <person name="Herman A."/>
            <person name="Mangelson H."/>
            <person name="Liachko I."/>
            <person name="Sullivan S."/>
            <person name="Sone E.D."/>
            <person name="Koren S."/>
            <person name="Silverstein K.A.T."/>
            <person name="Beckman K.B."/>
            <person name="Gohl D.M."/>
        </authorList>
    </citation>
    <scope>NUCLEOTIDE SEQUENCE</scope>
    <source>
        <strain evidence="8">Duluth1</strain>
        <tissue evidence="8">Whole animal</tissue>
    </source>
</reference>
<dbReference type="Proteomes" id="UP000828390">
    <property type="component" value="Unassembled WGS sequence"/>
</dbReference>
<evidence type="ECO:0000256" key="3">
    <source>
        <dbReference type="ARBA" id="ARBA00022692"/>
    </source>
</evidence>
<dbReference type="PANTHER" id="PTHR14948">
    <property type="entry name" value="NG5"/>
    <property type="match status" value="1"/>
</dbReference>
<dbReference type="AlphaFoldDB" id="A0A9D4K8E0"/>
<keyword evidence="4 7" id="KW-1133">Transmembrane helix</keyword>
<dbReference type="InterPro" id="IPR051423">
    <property type="entry name" value="CD225/Dispanin"/>
</dbReference>
<evidence type="ECO:0000256" key="7">
    <source>
        <dbReference type="SAM" id="Phobius"/>
    </source>
</evidence>
<comment type="caution">
    <text evidence="8">The sequence shown here is derived from an EMBL/GenBank/DDBJ whole genome shotgun (WGS) entry which is preliminary data.</text>
</comment>
<feature type="compositionally biased region" description="Low complexity" evidence="6">
    <location>
        <begin position="12"/>
        <end position="27"/>
    </location>
</feature>
<dbReference type="Pfam" id="PF04505">
    <property type="entry name" value="CD225"/>
    <property type="match status" value="1"/>
</dbReference>
<dbReference type="OrthoDB" id="6098146at2759"/>
<keyword evidence="5 7" id="KW-0472">Membrane</keyword>
<proteinExistence type="inferred from homology"/>
<protein>
    <submittedName>
        <fullName evidence="8">Uncharacterized protein</fullName>
    </submittedName>
</protein>
<comment type="similarity">
    <text evidence="2">Belongs to the CD225/Dispanin family.</text>
</comment>
<evidence type="ECO:0000313" key="9">
    <source>
        <dbReference type="Proteomes" id="UP000828390"/>
    </source>
</evidence>
<evidence type="ECO:0000256" key="6">
    <source>
        <dbReference type="SAM" id="MobiDB-lite"/>
    </source>
</evidence>
<organism evidence="8 9">
    <name type="scientific">Dreissena polymorpha</name>
    <name type="common">Zebra mussel</name>
    <name type="synonym">Mytilus polymorpha</name>
    <dbReference type="NCBI Taxonomy" id="45954"/>
    <lineage>
        <taxon>Eukaryota</taxon>
        <taxon>Metazoa</taxon>
        <taxon>Spiralia</taxon>
        <taxon>Lophotrochozoa</taxon>
        <taxon>Mollusca</taxon>
        <taxon>Bivalvia</taxon>
        <taxon>Autobranchia</taxon>
        <taxon>Heteroconchia</taxon>
        <taxon>Euheterodonta</taxon>
        <taxon>Imparidentia</taxon>
        <taxon>Neoheterodontei</taxon>
        <taxon>Myida</taxon>
        <taxon>Dreissenoidea</taxon>
        <taxon>Dreissenidae</taxon>
        <taxon>Dreissena</taxon>
    </lineage>
</organism>
<dbReference type="PANTHER" id="PTHR14948:SF25">
    <property type="entry name" value="DUF4190 DOMAIN-CONTAINING PROTEIN"/>
    <property type="match status" value="1"/>
</dbReference>
<feature type="transmembrane region" description="Helical" evidence="7">
    <location>
        <begin position="137"/>
        <end position="159"/>
    </location>
</feature>
<reference evidence="8" key="2">
    <citation type="submission" date="2020-11" db="EMBL/GenBank/DDBJ databases">
        <authorList>
            <person name="McCartney M.A."/>
            <person name="Auch B."/>
            <person name="Kono T."/>
            <person name="Mallez S."/>
            <person name="Becker A."/>
            <person name="Gohl D.M."/>
            <person name="Silverstein K.A.T."/>
            <person name="Koren S."/>
            <person name="Bechman K.B."/>
            <person name="Herman A."/>
            <person name="Abrahante J.E."/>
            <person name="Garbe J."/>
        </authorList>
    </citation>
    <scope>NUCLEOTIDE SEQUENCE</scope>
    <source>
        <strain evidence="8">Duluth1</strain>
        <tissue evidence="8">Whole animal</tissue>
    </source>
</reference>
<feature type="region of interest" description="Disordered" evidence="6">
    <location>
        <begin position="12"/>
        <end position="60"/>
    </location>
</feature>
<evidence type="ECO:0000256" key="2">
    <source>
        <dbReference type="ARBA" id="ARBA00006843"/>
    </source>
</evidence>
<accession>A0A9D4K8E0</accession>
<dbReference type="GO" id="GO:0016020">
    <property type="term" value="C:membrane"/>
    <property type="evidence" value="ECO:0007669"/>
    <property type="project" value="UniProtKB-SubCell"/>
</dbReference>
<dbReference type="InterPro" id="IPR007593">
    <property type="entry name" value="CD225/Dispanin_fam"/>
</dbReference>
<feature type="transmembrane region" description="Helical" evidence="7">
    <location>
        <begin position="91"/>
        <end position="116"/>
    </location>
</feature>
<dbReference type="EMBL" id="JAIWYP010000004">
    <property type="protein sequence ID" value="KAH3834829.1"/>
    <property type="molecule type" value="Genomic_DNA"/>
</dbReference>
<evidence type="ECO:0000313" key="8">
    <source>
        <dbReference type="EMBL" id="KAH3834829.1"/>
    </source>
</evidence>
<evidence type="ECO:0000256" key="5">
    <source>
        <dbReference type="ARBA" id="ARBA00023136"/>
    </source>
</evidence>
<name>A0A9D4K8E0_DREPO</name>
<evidence type="ECO:0000256" key="1">
    <source>
        <dbReference type="ARBA" id="ARBA00004370"/>
    </source>
</evidence>
<keyword evidence="9" id="KW-1185">Reference proteome</keyword>
<sequence length="165" mass="17450">MGYAAKPGFQAGFQPPPGCQQGAPPFFYQGQPSYPTPHPYTDRPFPQGSHSDQQPYGQHIPGQQYTTTEVVVAQPVQQPGNEVAINPPPDYMALAILATICFCPMGFPAIFQASSANECAAKGDMRNAKIFADSAKALSVSSFVVVGIAITLGIVVLVVRGSYSA</sequence>